<accession>A0A1I0G3I6</accession>
<evidence type="ECO:0000256" key="2">
    <source>
        <dbReference type="ARBA" id="ARBA00023125"/>
    </source>
</evidence>
<reference evidence="6" key="1">
    <citation type="submission" date="2016-10" db="EMBL/GenBank/DDBJ databases">
        <authorList>
            <person name="Varghese N."/>
            <person name="Submissions S."/>
        </authorList>
    </citation>
    <scope>NUCLEOTIDE SEQUENCE [LARGE SCALE GENOMIC DNA]</scope>
    <source>
        <strain evidence="6">CGMCC 1.3566</strain>
    </source>
</reference>
<dbReference type="Gene3D" id="1.10.10.60">
    <property type="entry name" value="Homeodomain-like"/>
    <property type="match status" value="2"/>
</dbReference>
<evidence type="ECO:0000256" key="3">
    <source>
        <dbReference type="ARBA" id="ARBA00023163"/>
    </source>
</evidence>
<keyword evidence="3" id="KW-0804">Transcription</keyword>
<dbReference type="GO" id="GO:0043565">
    <property type="term" value="F:sequence-specific DNA binding"/>
    <property type="evidence" value="ECO:0007669"/>
    <property type="project" value="InterPro"/>
</dbReference>
<dbReference type="InterPro" id="IPR018062">
    <property type="entry name" value="HTH_AraC-typ_CS"/>
</dbReference>
<evidence type="ECO:0000259" key="4">
    <source>
        <dbReference type="PROSITE" id="PS01124"/>
    </source>
</evidence>
<dbReference type="PRINTS" id="PR00032">
    <property type="entry name" value="HTHARAC"/>
</dbReference>
<dbReference type="PROSITE" id="PS00041">
    <property type="entry name" value="HTH_ARAC_FAMILY_1"/>
    <property type="match status" value="1"/>
</dbReference>
<gene>
    <name evidence="5" type="ORF">SAMN05421676_106178</name>
</gene>
<evidence type="ECO:0000313" key="6">
    <source>
        <dbReference type="Proteomes" id="UP000199095"/>
    </source>
</evidence>
<keyword evidence="2 5" id="KW-0238">DNA-binding</keyword>
<dbReference type="SUPFAM" id="SSF46689">
    <property type="entry name" value="Homeodomain-like"/>
    <property type="match status" value="2"/>
</dbReference>
<dbReference type="InterPro" id="IPR020449">
    <property type="entry name" value="Tscrpt_reg_AraC-type_HTH"/>
</dbReference>
<dbReference type="STRING" id="237682.SAMN05421676_106178"/>
<dbReference type="PANTHER" id="PTHR46796">
    <property type="entry name" value="HTH-TYPE TRANSCRIPTIONAL ACTIVATOR RHAS-RELATED"/>
    <property type="match status" value="1"/>
</dbReference>
<evidence type="ECO:0000313" key="5">
    <source>
        <dbReference type="EMBL" id="SET64579.1"/>
    </source>
</evidence>
<keyword evidence="1" id="KW-0805">Transcription regulation</keyword>
<protein>
    <submittedName>
        <fullName evidence="5">AraC-type DNA-binding protein</fullName>
    </submittedName>
</protein>
<organism evidence="5 6">
    <name type="scientific">Salinibacillus kushneri</name>
    <dbReference type="NCBI Taxonomy" id="237682"/>
    <lineage>
        <taxon>Bacteria</taxon>
        <taxon>Bacillati</taxon>
        <taxon>Bacillota</taxon>
        <taxon>Bacilli</taxon>
        <taxon>Bacillales</taxon>
        <taxon>Bacillaceae</taxon>
        <taxon>Salinibacillus</taxon>
    </lineage>
</organism>
<dbReference type="InterPro" id="IPR018060">
    <property type="entry name" value="HTH_AraC"/>
</dbReference>
<dbReference type="AlphaFoldDB" id="A0A1I0G3I6"/>
<sequence>MMIVEHQNGLLLMRNDHLGERNWRSDDSYKFIFSGYGKSVFQSRNQGDITLDTNHFLILNPKIEHKQLHVTDEKFLVEVNYSLLKEMADQLGMVPIDPEFAFVASKNQQLSSWVSFMKTYFNHRVDTSLNTQELFLDNSMIQLALLMLQYGTGTHQQVLPSIHLPSVLEDVVDALKQSYDMEWTLDDMAILAGVNKYQFAHLFKKETGLSPYSWLQIYRLLKTQEWLRYTDDSILSIALKVGFRNISSYNQLFKRVYGKTPSEFRLSYRKNR</sequence>
<feature type="domain" description="HTH araC/xylS-type" evidence="4">
    <location>
        <begin position="169"/>
        <end position="267"/>
    </location>
</feature>
<dbReference type="Pfam" id="PF12833">
    <property type="entry name" value="HTH_18"/>
    <property type="match status" value="1"/>
</dbReference>
<proteinExistence type="predicted"/>
<evidence type="ECO:0000256" key="1">
    <source>
        <dbReference type="ARBA" id="ARBA00023015"/>
    </source>
</evidence>
<dbReference type="EMBL" id="FOHJ01000006">
    <property type="protein sequence ID" value="SET64579.1"/>
    <property type="molecule type" value="Genomic_DNA"/>
</dbReference>
<dbReference type="InterPro" id="IPR050204">
    <property type="entry name" value="AraC_XylS_family_regulators"/>
</dbReference>
<dbReference type="InterPro" id="IPR009057">
    <property type="entry name" value="Homeodomain-like_sf"/>
</dbReference>
<dbReference type="OrthoDB" id="182534at2"/>
<keyword evidence="6" id="KW-1185">Reference proteome</keyword>
<dbReference type="GO" id="GO:0003700">
    <property type="term" value="F:DNA-binding transcription factor activity"/>
    <property type="evidence" value="ECO:0007669"/>
    <property type="project" value="InterPro"/>
</dbReference>
<dbReference type="Proteomes" id="UP000199095">
    <property type="component" value="Unassembled WGS sequence"/>
</dbReference>
<name>A0A1I0G3I6_9BACI</name>
<dbReference type="SMART" id="SM00342">
    <property type="entry name" value="HTH_ARAC"/>
    <property type="match status" value="1"/>
</dbReference>
<dbReference type="PROSITE" id="PS01124">
    <property type="entry name" value="HTH_ARAC_FAMILY_2"/>
    <property type="match status" value="1"/>
</dbReference>